<sequence length="543" mass="61673">MAILSTRLWWVVAAVLVATTNTQARNVTHEDIRDAMMSLVHMFRISEDKLERHEYREKALGEQLKKMLLGLEKKHRNLETLKGTISRLDDRLYNVENIFLQEEREKETQRKTNEALDEIKTSLKTLTAYVTTNLKPASTKELDNRVNPKEELLNSRLDATDAKLDTIKKEVEALKNSLSKDALRNMCLDVALEMNPFERHISDAEKLLNKYEVKLNELNGNASKVQTDFVPLSEIALADEAWHSKMTEVMERQEKSINKIQQLLSDAESMWKDLPRTADLQRNANHTLDGLRELQHNLTGNQDKAVTKINLKLREMGDRLVATNEDIQQSLTQGNTMSERAYNDIQHSYESLRGEVQAFSKNEHVLLQTADNLMGIKKRLEYGVQQISLIMIQSSQLNKTLNDRLDVLESQITTNQTFALSNLTSKIDSQMSQVWRQIGIVYQQLTASRTALDGLTVQTARYVNGTTTTLDGMKTKVESITDRMLEVDSNLNYLLGRLSLVTQEFGQIKTGLGEALEKAKSSFQDVKTKLEDSGPGPHVAATI</sequence>
<reference evidence="4" key="1">
    <citation type="submission" date="2025-08" db="UniProtKB">
        <authorList>
            <consortium name="RefSeq"/>
        </authorList>
    </citation>
    <scope>IDENTIFICATION</scope>
</reference>
<keyword evidence="2" id="KW-0732">Signal</keyword>
<feature type="signal peptide" evidence="2">
    <location>
        <begin position="1"/>
        <end position="24"/>
    </location>
</feature>
<evidence type="ECO:0000256" key="2">
    <source>
        <dbReference type="SAM" id="SignalP"/>
    </source>
</evidence>
<dbReference type="PANTHER" id="PTHR39960">
    <property type="entry name" value="LD34147P"/>
    <property type="match status" value="1"/>
</dbReference>
<evidence type="ECO:0000256" key="1">
    <source>
        <dbReference type="SAM" id="Coils"/>
    </source>
</evidence>
<dbReference type="Proteomes" id="UP001652582">
    <property type="component" value="Chromosome 19"/>
</dbReference>
<organism evidence="3 4">
    <name type="scientific">Bicyclus anynana</name>
    <name type="common">Squinting bush brown butterfly</name>
    <dbReference type="NCBI Taxonomy" id="110368"/>
    <lineage>
        <taxon>Eukaryota</taxon>
        <taxon>Metazoa</taxon>
        <taxon>Ecdysozoa</taxon>
        <taxon>Arthropoda</taxon>
        <taxon>Hexapoda</taxon>
        <taxon>Insecta</taxon>
        <taxon>Pterygota</taxon>
        <taxon>Neoptera</taxon>
        <taxon>Endopterygota</taxon>
        <taxon>Lepidoptera</taxon>
        <taxon>Glossata</taxon>
        <taxon>Ditrysia</taxon>
        <taxon>Papilionoidea</taxon>
        <taxon>Nymphalidae</taxon>
        <taxon>Satyrinae</taxon>
        <taxon>Satyrini</taxon>
        <taxon>Mycalesina</taxon>
        <taxon>Bicyclus</taxon>
    </lineage>
</organism>
<evidence type="ECO:0000313" key="4">
    <source>
        <dbReference type="RefSeq" id="XP_052743259.1"/>
    </source>
</evidence>
<dbReference type="GeneID" id="128199148"/>
<dbReference type="PANTHER" id="PTHR39960:SF1">
    <property type="entry name" value="LD34147P"/>
    <property type="match status" value="1"/>
</dbReference>
<gene>
    <name evidence="4" type="primary">LOC128199148</name>
</gene>
<proteinExistence type="predicted"/>
<dbReference type="RefSeq" id="XP_052743259.1">
    <property type="nucleotide sequence ID" value="XM_052887299.1"/>
</dbReference>
<accession>A0ABM3LW09</accession>
<feature type="chain" id="PRO_5047157989" evidence="2">
    <location>
        <begin position="25"/>
        <end position="543"/>
    </location>
</feature>
<name>A0ABM3LW09_BICAN</name>
<feature type="coiled-coil region" evidence="1">
    <location>
        <begin position="201"/>
        <end position="270"/>
    </location>
</feature>
<keyword evidence="1" id="KW-0175">Coiled coil</keyword>
<evidence type="ECO:0000313" key="3">
    <source>
        <dbReference type="Proteomes" id="UP001652582"/>
    </source>
</evidence>
<protein>
    <submittedName>
        <fullName evidence="4">Structural maintenance of chromosomes protein 2 isoform X2</fullName>
    </submittedName>
</protein>
<keyword evidence="3" id="KW-1185">Reference proteome</keyword>